<evidence type="ECO:0000256" key="2">
    <source>
        <dbReference type="PROSITE-ProRule" id="PRU00335"/>
    </source>
</evidence>
<dbReference type="Gene3D" id="1.10.357.10">
    <property type="entry name" value="Tetracycline Repressor, domain 2"/>
    <property type="match status" value="1"/>
</dbReference>
<accession>A0ABV0F6H0</accession>
<protein>
    <recommendedName>
        <fullName evidence="3">HTH tetR-type domain-containing protein</fullName>
    </recommendedName>
</protein>
<dbReference type="InterPro" id="IPR001647">
    <property type="entry name" value="HTH_TetR"/>
</dbReference>
<comment type="caution">
    <text evidence="4">The sequence shown here is derived from an EMBL/GenBank/DDBJ whole genome shotgun (WGS) entry which is preliminary data.</text>
</comment>
<feature type="domain" description="HTH tetR-type" evidence="3">
    <location>
        <begin position="12"/>
        <end position="72"/>
    </location>
</feature>
<reference evidence="5" key="1">
    <citation type="submission" date="2016-06" db="EMBL/GenBank/DDBJ databases">
        <title>Four novel species of enterococci isolated from chicken manure.</title>
        <authorList>
            <person name="Van Tyne D."/>
        </authorList>
    </citation>
    <scope>NUCLEOTIDE SEQUENCE [LARGE SCALE GENOMIC DNA]</scope>
    <source>
        <strain evidence="5">JM9A</strain>
    </source>
</reference>
<evidence type="ECO:0000313" key="5">
    <source>
        <dbReference type="Proteomes" id="UP001429357"/>
    </source>
</evidence>
<organism evidence="4 5">
    <name type="scientific">Enterococcus diestrammenae</name>
    <dbReference type="NCBI Taxonomy" id="1155073"/>
    <lineage>
        <taxon>Bacteria</taxon>
        <taxon>Bacillati</taxon>
        <taxon>Bacillota</taxon>
        <taxon>Bacilli</taxon>
        <taxon>Lactobacillales</taxon>
        <taxon>Enterococcaceae</taxon>
        <taxon>Enterococcus</taxon>
    </lineage>
</organism>
<keyword evidence="5" id="KW-1185">Reference proteome</keyword>
<keyword evidence="1 2" id="KW-0238">DNA-binding</keyword>
<reference evidence="4 5" key="2">
    <citation type="submission" date="2024-02" db="EMBL/GenBank/DDBJ databases">
        <title>The Genome Sequence of Enterococcus diestrammenae JM9A.</title>
        <authorList>
            <person name="Earl A."/>
            <person name="Manson A."/>
            <person name="Gilmore M."/>
            <person name="Sanders J."/>
            <person name="Shea T."/>
            <person name="Howe W."/>
            <person name="Livny J."/>
            <person name="Cuomo C."/>
            <person name="Neafsey D."/>
            <person name="Birren B."/>
        </authorList>
    </citation>
    <scope>NUCLEOTIDE SEQUENCE [LARGE SCALE GENOMIC DNA]</scope>
    <source>
        <strain evidence="4 5">JM9A</strain>
    </source>
</reference>
<proteinExistence type="predicted"/>
<dbReference type="Proteomes" id="UP001429357">
    <property type="component" value="Unassembled WGS sequence"/>
</dbReference>
<dbReference type="InterPro" id="IPR009057">
    <property type="entry name" value="Homeodomain-like_sf"/>
</dbReference>
<evidence type="ECO:0000259" key="3">
    <source>
        <dbReference type="PROSITE" id="PS50977"/>
    </source>
</evidence>
<feature type="DNA-binding region" description="H-T-H motif" evidence="2">
    <location>
        <begin position="35"/>
        <end position="54"/>
    </location>
</feature>
<evidence type="ECO:0000256" key="1">
    <source>
        <dbReference type="ARBA" id="ARBA00023125"/>
    </source>
</evidence>
<dbReference type="PROSITE" id="PS50977">
    <property type="entry name" value="HTH_TETR_2"/>
    <property type="match status" value="1"/>
</dbReference>
<gene>
    <name evidence="4" type="ORF">BAU18_001819</name>
</gene>
<dbReference type="SUPFAM" id="SSF46689">
    <property type="entry name" value="Homeodomain-like"/>
    <property type="match status" value="1"/>
</dbReference>
<evidence type="ECO:0000313" key="4">
    <source>
        <dbReference type="EMBL" id="MEO1782226.1"/>
    </source>
</evidence>
<sequence>MSATNHAQKIKQDSKDYLTTALFQLLQTKCLNEIKITDLVKRAGVSRMAFYRNFETIDEVLIEYFEPKIQSLFDAVILQIPTTQKLQELAYFFNEFSSELTLAVKREYEFIIQRIFNKHMTKFYFDEAPKRWPTIKENELVYWTHFMSAGIYAIWKEWFLDMDRSTLVEVHDLINKFQNGTALLLLADKKTEK</sequence>
<name>A0ABV0F6H0_9ENTE</name>
<dbReference type="EMBL" id="MAEI02000001">
    <property type="protein sequence ID" value="MEO1782226.1"/>
    <property type="molecule type" value="Genomic_DNA"/>
</dbReference>
<dbReference type="RefSeq" id="WP_161868742.1">
    <property type="nucleotide sequence ID" value="NZ_MAEI02000001.1"/>
</dbReference>